<dbReference type="SUPFAM" id="SSF50978">
    <property type="entry name" value="WD40 repeat-like"/>
    <property type="match status" value="1"/>
</dbReference>
<reference evidence="2 3" key="1">
    <citation type="submission" date="2018-06" db="EMBL/GenBank/DDBJ databases">
        <title>A transcriptomic atlas of mushroom development highlights an independent origin of complex multicellularity.</title>
        <authorList>
            <consortium name="DOE Joint Genome Institute"/>
            <person name="Krizsan K."/>
            <person name="Almasi E."/>
            <person name="Merenyi Z."/>
            <person name="Sahu N."/>
            <person name="Viragh M."/>
            <person name="Koszo T."/>
            <person name="Mondo S."/>
            <person name="Kiss B."/>
            <person name="Balint B."/>
            <person name="Kues U."/>
            <person name="Barry K."/>
            <person name="Hegedus J.C."/>
            <person name="Henrissat B."/>
            <person name="Johnson J."/>
            <person name="Lipzen A."/>
            <person name="Ohm R."/>
            <person name="Nagy I."/>
            <person name="Pangilinan J."/>
            <person name="Yan J."/>
            <person name="Xiong Y."/>
            <person name="Grigoriev I.V."/>
            <person name="Hibbett D.S."/>
            <person name="Nagy L.G."/>
        </authorList>
    </citation>
    <scope>NUCLEOTIDE SEQUENCE [LARGE SCALE GENOMIC DNA]</scope>
    <source>
        <strain evidence="2 3">SZMC22713</strain>
    </source>
</reference>
<dbReference type="EMBL" id="ML170160">
    <property type="protein sequence ID" value="TDL27099.1"/>
    <property type="molecule type" value="Genomic_DNA"/>
</dbReference>
<dbReference type="VEuPathDB" id="FungiDB:BD410DRAFT_894996"/>
<feature type="region of interest" description="Disordered" evidence="1">
    <location>
        <begin position="344"/>
        <end position="413"/>
    </location>
</feature>
<accession>A0A4Y7QJU0</accession>
<keyword evidence="3" id="KW-1185">Reference proteome</keyword>
<dbReference type="PANTHER" id="PTHR13211:SF0">
    <property type="entry name" value="TELOMERASE CAJAL BODY PROTEIN 1"/>
    <property type="match status" value="1"/>
</dbReference>
<dbReference type="STRING" id="50990.A0A4Y7QJU0"/>
<dbReference type="Gene3D" id="2.130.10.10">
    <property type="entry name" value="YVTN repeat-like/Quinoprotein amine dehydrogenase"/>
    <property type="match status" value="1"/>
</dbReference>
<evidence type="ECO:0000313" key="3">
    <source>
        <dbReference type="Proteomes" id="UP000294933"/>
    </source>
</evidence>
<dbReference type="InterPro" id="IPR036322">
    <property type="entry name" value="WD40_repeat_dom_sf"/>
</dbReference>
<evidence type="ECO:0000313" key="2">
    <source>
        <dbReference type="EMBL" id="TDL27099.1"/>
    </source>
</evidence>
<dbReference type="OrthoDB" id="239865at2759"/>
<organism evidence="2 3">
    <name type="scientific">Rickenella mellea</name>
    <dbReference type="NCBI Taxonomy" id="50990"/>
    <lineage>
        <taxon>Eukaryota</taxon>
        <taxon>Fungi</taxon>
        <taxon>Dikarya</taxon>
        <taxon>Basidiomycota</taxon>
        <taxon>Agaricomycotina</taxon>
        <taxon>Agaricomycetes</taxon>
        <taxon>Hymenochaetales</taxon>
        <taxon>Rickenellaceae</taxon>
        <taxon>Rickenella</taxon>
    </lineage>
</organism>
<sequence>MSTWIPPKLDLDLNVTPHVIASGRPLVSNEYPENFFRMAKWCPDGSAALAQCEDRTLQVLKLPTELLESTLADIVPSSAFQQSGPILDFLWYPSANAQDPATYCFISSVRECPVKLLDATNGRLRASYKIVDHRERHVAPHSMAFNCVATHLYCGFEEAIEVFDIQRPGEGVRLATTPSRKSKDGMKGIVSSIAFSRDYSGLYAASSLTSAITLFSESTGDEPVAYLDGMTSAIMQVQFHPVQPHLLYASQRRSNTILCWDVRSPHVIMQSFERKPQNTNQKLLFDIDSSGRWLATGDEHGYVSTYDLNNDKSEPAMQFHAHDDAIGSTNFHPAEPKIMTVSGSRHFHAPSPTTSNSPSDSELETGTGSETEDVERPIVQRRPIWPLATDSSMKVWGLDTHRPAEPTESTTNE</sequence>
<evidence type="ECO:0000256" key="1">
    <source>
        <dbReference type="SAM" id="MobiDB-lite"/>
    </source>
</evidence>
<dbReference type="PANTHER" id="PTHR13211">
    <property type="entry name" value="TELOMERASE CAJAL BODY PROTEIN 1"/>
    <property type="match status" value="1"/>
</dbReference>
<dbReference type="SMART" id="SM00320">
    <property type="entry name" value="WD40"/>
    <property type="match status" value="3"/>
</dbReference>
<dbReference type="InterPro" id="IPR015943">
    <property type="entry name" value="WD40/YVTN_repeat-like_dom_sf"/>
</dbReference>
<dbReference type="AlphaFoldDB" id="A0A4Y7QJU0"/>
<protein>
    <submittedName>
        <fullName evidence="2">WD40 repeat-like protein</fullName>
    </submittedName>
</protein>
<dbReference type="InterPro" id="IPR001680">
    <property type="entry name" value="WD40_rpt"/>
</dbReference>
<dbReference type="InterPro" id="IPR051150">
    <property type="entry name" value="SWT21/TCAB1_mRNA_Telomere"/>
</dbReference>
<gene>
    <name evidence="2" type="ORF">BD410DRAFT_894996</name>
</gene>
<dbReference type="Proteomes" id="UP000294933">
    <property type="component" value="Unassembled WGS sequence"/>
</dbReference>
<proteinExistence type="predicted"/>
<name>A0A4Y7QJU0_9AGAM</name>
<feature type="compositionally biased region" description="Low complexity" evidence="1">
    <location>
        <begin position="350"/>
        <end position="369"/>
    </location>
</feature>